<dbReference type="GO" id="GO:0005976">
    <property type="term" value="P:polysaccharide metabolic process"/>
    <property type="evidence" value="ECO:0007669"/>
    <property type="project" value="TreeGrafter"/>
</dbReference>
<protein>
    <submittedName>
        <fullName evidence="4">Acetylxylan esterase</fullName>
    </submittedName>
</protein>
<proteinExistence type="predicted"/>
<feature type="chain" id="PRO_5041348541" evidence="2">
    <location>
        <begin position="24"/>
        <end position="430"/>
    </location>
</feature>
<feature type="active site" description="Charge relay system" evidence="1">
    <location>
        <position position="402"/>
    </location>
</feature>
<feature type="active site" description="Charge relay system" evidence="1">
    <location>
        <position position="373"/>
    </location>
</feature>
<keyword evidence="2" id="KW-0732">Signal</keyword>
<accession>A0AA49GK35</accession>
<feature type="domain" description="Acetyl xylan esterase" evidence="3">
    <location>
        <begin position="115"/>
        <end position="410"/>
    </location>
</feature>
<dbReference type="EMBL" id="CP120682">
    <property type="protein sequence ID" value="WKN35702.1"/>
    <property type="molecule type" value="Genomic_DNA"/>
</dbReference>
<reference evidence="4" key="1">
    <citation type="journal article" date="2023" name="Comput. Struct. Biotechnol. J.">
        <title>Discovery of a novel marine Bacteroidetes with a rich repertoire of carbohydrate-active enzymes.</title>
        <authorList>
            <person name="Chen B."/>
            <person name="Liu G."/>
            <person name="Chen Q."/>
            <person name="Wang H."/>
            <person name="Liu L."/>
            <person name="Tang K."/>
        </authorList>
    </citation>
    <scope>NUCLEOTIDE SEQUENCE</scope>
    <source>
        <strain evidence="4">TK19036</strain>
    </source>
</reference>
<dbReference type="AlphaFoldDB" id="A0AA49GK35"/>
<dbReference type="Gene3D" id="3.40.50.1820">
    <property type="entry name" value="alpha/beta hydrolase"/>
    <property type="match status" value="1"/>
</dbReference>
<dbReference type="InterPro" id="IPR008391">
    <property type="entry name" value="AXE1_dom"/>
</dbReference>
<feature type="active site" description="Nucleophile" evidence="1">
    <location>
        <position position="292"/>
    </location>
</feature>
<evidence type="ECO:0000259" key="3">
    <source>
        <dbReference type="Pfam" id="PF05448"/>
    </source>
</evidence>
<dbReference type="Pfam" id="PF05448">
    <property type="entry name" value="AXE1"/>
    <property type="match status" value="1"/>
</dbReference>
<feature type="signal peptide" evidence="2">
    <location>
        <begin position="1"/>
        <end position="23"/>
    </location>
</feature>
<reference evidence="4" key="2">
    <citation type="journal article" date="2024" name="Antonie Van Leeuwenhoek">
        <title>Roseihalotalea indica gen. nov., sp. nov., a halophilic Bacteroidetes from mesopelagic Southwest Indian Ocean with higher carbohydrate metabolic potential.</title>
        <authorList>
            <person name="Chen B."/>
            <person name="Zhang M."/>
            <person name="Lin D."/>
            <person name="Ye J."/>
            <person name="Tang K."/>
        </authorList>
    </citation>
    <scope>NUCLEOTIDE SEQUENCE</scope>
    <source>
        <strain evidence="4">TK19036</strain>
    </source>
</reference>
<sequence>MNKTQQLFLALFLLTTLTNLSYAQQIILKQSNESGIYQKGAQVQVNVELKDIESDTLSVKVLKNYGDETQERFEYTGKPVAIYDETVDEPTSLIFEVEAGGESASIGLVVDPESFEPGTERPKDLDRYWKQEKKALRKLPMDMKTTPVDDIQEGYTCSDVELTCLGPKPARGYFAKPEGAAPKSLPIVLYVHAAGVKGSWCLAQPENAMRYATMGKGALAFDLNAHGMLNGQPQSYYDSLEENELNQYYKQGVESRQDFYFRGMYLRLLRTLDYLTSQPEWDGERILVIGESQGGGQALAAAGLDPRVTAAVATVPAMCDWGGLLVGRKGGWPNPLAFEADEEKMQQTLPYFDAAHLLKDCKATLVTEIGFIDMTCPSISIYAAINQAEGEKIVYGVPYRGHHVDQKEFQETWEKTVYQPKMDFITDFLK</sequence>
<organism evidence="4">
    <name type="scientific">Roseihalotalea indica</name>
    <dbReference type="NCBI Taxonomy" id="2867963"/>
    <lineage>
        <taxon>Bacteria</taxon>
        <taxon>Pseudomonadati</taxon>
        <taxon>Bacteroidota</taxon>
        <taxon>Cytophagia</taxon>
        <taxon>Cytophagales</taxon>
        <taxon>Catalimonadaceae</taxon>
        <taxon>Roseihalotalea</taxon>
    </lineage>
</organism>
<gene>
    <name evidence="4" type="ORF">K4G66_25365</name>
</gene>
<dbReference type="GO" id="GO:0052689">
    <property type="term" value="F:carboxylic ester hydrolase activity"/>
    <property type="evidence" value="ECO:0007669"/>
    <property type="project" value="TreeGrafter"/>
</dbReference>
<name>A0AA49GK35_9BACT</name>
<evidence type="ECO:0000313" key="4">
    <source>
        <dbReference type="EMBL" id="WKN35702.1"/>
    </source>
</evidence>
<dbReference type="PANTHER" id="PTHR40111">
    <property type="entry name" value="CEPHALOSPORIN-C DEACETYLASE"/>
    <property type="match status" value="1"/>
</dbReference>
<dbReference type="SUPFAM" id="SSF53474">
    <property type="entry name" value="alpha/beta-Hydrolases"/>
    <property type="match status" value="1"/>
</dbReference>
<dbReference type="PANTHER" id="PTHR40111:SF1">
    <property type="entry name" value="CEPHALOSPORIN-C DEACETYLASE"/>
    <property type="match status" value="1"/>
</dbReference>
<evidence type="ECO:0000256" key="1">
    <source>
        <dbReference type="PIRSR" id="PIRSR639069-1"/>
    </source>
</evidence>
<dbReference type="InterPro" id="IPR039069">
    <property type="entry name" value="CE7"/>
</dbReference>
<dbReference type="InterPro" id="IPR029058">
    <property type="entry name" value="AB_hydrolase_fold"/>
</dbReference>
<evidence type="ECO:0000256" key="2">
    <source>
        <dbReference type="SAM" id="SignalP"/>
    </source>
</evidence>